<dbReference type="InterPro" id="IPR016991">
    <property type="entry name" value="UCP032178"/>
</dbReference>
<keyword evidence="5 6" id="KW-0472">Membrane</keyword>
<dbReference type="PIRSF" id="PIRSF032178">
    <property type="entry name" value="UCP032178"/>
    <property type="match status" value="1"/>
</dbReference>
<dbReference type="PANTHER" id="PTHR35791:SF1">
    <property type="entry name" value="UPF0754 MEMBRANE PROTEIN YHEB"/>
    <property type="match status" value="1"/>
</dbReference>
<dbReference type="RefSeq" id="WP_379750448.1">
    <property type="nucleotide sequence ID" value="NZ_JBHTCP010000048.1"/>
</dbReference>
<evidence type="ECO:0000256" key="2">
    <source>
        <dbReference type="ARBA" id="ARBA00008053"/>
    </source>
</evidence>
<evidence type="ECO:0000256" key="5">
    <source>
        <dbReference type="ARBA" id="ARBA00023136"/>
    </source>
</evidence>
<evidence type="ECO:0000256" key="3">
    <source>
        <dbReference type="ARBA" id="ARBA00022692"/>
    </source>
</evidence>
<evidence type="ECO:0000256" key="1">
    <source>
        <dbReference type="ARBA" id="ARBA00004308"/>
    </source>
</evidence>
<feature type="transmembrane region" description="Helical" evidence="6">
    <location>
        <begin position="6"/>
        <end position="30"/>
    </location>
</feature>
<dbReference type="Pfam" id="PF04286">
    <property type="entry name" value="DUF445"/>
    <property type="match status" value="1"/>
</dbReference>
<dbReference type="Proteomes" id="UP001596549">
    <property type="component" value="Unassembled WGS sequence"/>
</dbReference>
<evidence type="ECO:0000313" key="7">
    <source>
        <dbReference type="EMBL" id="MFC7372882.1"/>
    </source>
</evidence>
<evidence type="ECO:0000256" key="6">
    <source>
        <dbReference type="SAM" id="Phobius"/>
    </source>
</evidence>
<protein>
    <submittedName>
        <fullName evidence="7">DUF445 domain-containing protein</fullName>
    </submittedName>
</protein>
<evidence type="ECO:0000313" key="8">
    <source>
        <dbReference type="Proteomes" id="UP001596549"/>
    </source>
</evidence>
<feature type="transmembrane region" description="Helical" evidence="6">
    <location>
        <begin position="357"/>
        <end position="378"/>
    </location>
</feature>
<sequence length="379" mass="42778">MDIFITMSLMVIIGALIGGLTNLIAIKMLFRPFNTLYIGKFRVPFTPGLIPKRRHQLAVQLGETVTTHLLTAEGVKGKINDPVFTNELTEWTQQEVKRFLQSDKSVSYWLEQQFEMKDAEQVLKEKAESWIKEKLEDLFTGWREEQLGTIMPAGWSEKAEEKIPELSRLMLKKAEEYLESSQGKAALTKGVDAFLMDKGTLVNMVSMFFGNISIAEKIRPELLKFLRQPQTEQTVNELLQKEWKNLKEKKWADLEKTVGQSGKLKDEAAAIIAGQLPIDSLLSKPLKEWTTPIEETLTEKMVPKAVALGMQLVTERLELLLSKINLAKIVEEQVETFSLERLEAIIIAIANSELKMITWLGALLGGLIGVVQGLLVLVL</sequence>
<dbReference type="InterPro" id="IPR007383">
    <property type="entry name" value="DUF445"/>
</dbReference>
<evidence type="ECO:0000256" key="4">
    <source>
        <dbReference type="ARBA" id="ARBA00022989"/>
    </source>
</evidence>
<comment type="subcellular location">
    <subcellularLocation>
        <location evidence="1">Endomembrane system</location>
    </subcellularLocation>
</comment>
<comment type="caution">
    <text evidence="7">The sequence shown here is derived from an EMBL/GenBank/DDBJ whole genome shotgun (WGS) entry which is preliminary data.</text>
</comment>
<dbReference type="PANTHER" id="PTHR35791">
    <property type="entry name" value="UPF0754 MEMBRANE PROTEIN YHEB"/>
    <property type="match status" value="1"/>
</dbReference>
<keyword evidence="3 6" id="KW-0812">Transmembrane</keyword>
<gene>
    <name evidence="7" type="ORF">ACFQPF_14590</name>
</gene>
<reference evidence="8" key="1">
    <citation type="journal article" date="2019" name="Int. J. Syst. Evol. Microbiol.">
        <title>The Global Catalogue of Microorganisms (GCM) 10K type strain sequencing project: providing services to taxonomists for standard genome sequencing and annotation.</title>
        <authorList>
            <consortium name="The Broad Institute Genomics Platform"/>
            <consortium name="The Broad Institute Genome Sequencing Center for Infectious Disease"/>
            <person name="Wu L."/>
            <person name="Ma J."/>
        </authorList>
    </citation>
    <scope>NUCLEOTIDE SEQUENCE [LARGE SCALE GENOMIC DNA]</scope>
    <source>
        <strain evidence="8">NBRC 106396</strain>
    </source>
</reference>
<keyword evidence="8" id="KW-1185">Reference proteome</keyword>
<name>A0ABW2NSP6_9BACL</name>
<dbReference type="EMBL" id="JBHTCP010000048">
    <property type="protein sequence ID" value="MFC7372882.1"/>
    <property type="molecule type" value="Genomic_DNA"/>
</dbReference>
<keyword evidence="4 6" id="KW-1133">Transmembrane helix</keyword>
<accession>A0ABW2NSP6</accession>
<proteinExistence type="inferred from homology"/>
<comment type="similarity">
    <text evidence="2">Belongs to the UPF0754 family.</text>
</comment>
<organism evidence="7 8">
    <name type="scientific">Fictibacillus iocasae</name>
    <dbReference type="NCBI Taxonomy" id="2715437"/>
    <lineage>
        <taxon>Bacteria</taxon>
        <taxon>Bacillati</taxon>
        <taxon>Bacillota</taxon>
        <taxon>Bacilli</taxon>
        <taxon>Bacillales</taxon>
        <taxon>Fictibacillaceae</taxon>
        <taxon>Fictibacillus</taxon>
    </lineage>
</organism>